<accession>A0A5B7HTE6</accession>
<comment type="caution">
    <text evidence="1">The sequence shown here is derived from an EMBL/GenBank/DDBJ whole genome shotgun (WGS) entry which is preliminary data.</text>
</comment>
<gene>
    <name evidence="1" type="ORF">E2C01_066020</name>
</gene>
<name>A0A5B7HTE6_PORTR</name>
<protein>
    <submittedName>
        <fullName evidence="1">Uncharacterized protein</fullName>
    </submittedName>
</protein>
<proteinExistence type="predicted"/>
<sequence length="115" mass="11944">MKLSASRRRDVRGDLGCAGASGVGGLQGGWAAPVTAALTQVLTRQAVHYYYEVSARGGGVTGRVNDTVRRVVGAPRRTGMLGGTRGCEEAGWVIRKGVEEAARRNKGDGGPGVFT</sequence>
<dbReference type="AlphaFoldDB" id="A0A5B7HTE6"/>
<keyword evidence="2" id="KW-1185">Reference proteome</keyword>
<organism evidence="1 2">
    <name type="scientific">Portunus trituberculatus</name>
    <name type="common">Swimming crab</name>
    <name type="synonym">Neptunus trituberculatus</name>
    <dbReference type="NCBI Taxonomy" id="210409"/>
    <lineage>
        <taxon>Eukaryota</taxon>
        <taxon>Metazoa</taxon>
        <taxon>Ecdysozoa</taxon>
        <taxon>Arthropoda</taxon>
        <taxon>Crustacea</taxon>
        <taxon>Multicrustacea</taxon>
        <taxon>Malacostraca</taxon>
        <taxon>Eumalacostraca</taxon>
        <taxon>Eucarida</taxon>
        <taxon>Decapoda</taxon>
        <taxon>Pleocyemata</taxon>
        <taxon>Brachyura</taxon>
        <taxon>Eubrachyura</taxon>
        <taxon>Portunoidea</taxon>
        <taxon>Portunidae</taxon>
        <taxon>Portuninae</taxon>
        <taxon>Portunus</taxon>
    </lineage>
</organism>
<evidence type="ECO:0000313" key="1">
    <source>
        <dbReference type="EMBL" id="MPC71734.1"/>
    </source>
</evidence>
<evidence type="ECO:0000313" key="2">
    <source>
        <dbReference type="Proteomes" id="UP000324222"/>
    </source>
</evidence>
<dbReference type="Proteomes" id="UP000324222">
    <property type="component" value="Unassembled WGS sequence"/>
</dbReference>
<dbReference type="EMBL" id="VSRR010033481">
    <property type="protein sequence ID" value="MPC71734.1"/>
    <property type="molecule type" value="Genomic_DNA"/>
</dbReference>
<reference evidence="1 2" key="1">
    <citation type="submission" date="2019-05" db="EMBL/GenBank/DDBJ databases">
        <title>Another draft genome of Portunus trituberculatus and its Hox gene families provides insights of decapod evolution.</title>
        <authorList>
            <person name="Jeong J.-H."/>
            <person name="Song I."/>
            <person name="Kim S."/>
            <person name="Choi T."/>
            <person name="Kim D."/>
            <person name="Ryu S."/>
            <person name="Kim W."/>
        </authorList>
    </citation>
    <scope>NUCLEOTIDE SEQUENCE [LARGE SCALE GENOMIC DNA]</scope>
    <source>
        <tissue evidence="1">Muscle</tissue>
    </source>
</reference>